<dbReference type="Pfam" id="PF14235">
    <property type="entry name" value="DUF4337"/>
    <property type="match status" value="1"/>
</dbReference>
<gene>
    <name evidence="2" type="ORF">MAMT_01902</name>
</gene>
<keyword evidence="3" id="KW-1185">Reference proteome</keyword>
<evidence type="ECO:0000313" key="2">
    <source>
        <dbReference type="EMBL" id="VVM07749.1"/>
    </source>
</evidence>
<reference evidence="2 3" key="1">
    <citation type="submission" date="2019-09" db="EMBL/GenBank/DDBJ databases">
        <authorList>
            <person name="Cremers G."/>
        </authorList>
    </citation>
    <scope>NUCLEOTIDE SEQUENCE [LARGE SCALE GENOMIC DNA]</scope>
    <source>
        <strain evidence="2">4A</strain>
    </source>
</reference>
<dbReference type="Proteomes" id="UP000334923">
    <property type="component" value="Unassembled WGS sequence"/>
</dbReference>
<keyword evidence="1" id="KW-1133">Transmembrane helix</keyword>
<dbReference type="RefSeq" id="WP_142660747.1">
    <property type="nucleotide sequence ID" value="NZ_CABFVA020000111.1"/>
</dbReference>
<evidence type="ECO:0000313" key="3">
    <source>
        <dbReference type="Proteomes" id="UP000334923"/>
    </source>
</evidence>
<feature type="transmembrane region" description="Helical" evidence="1">
    <location>
        <begin position="27"/>
        <end position="49"/>
    </location>
</feature>
<dbReference type="OrthoDB" id="194126at2"/>
<name>A0A5E6MDV9_9BACT</name>
<feature type="transmembrane region" description="Helical" evidence="1">
    <location>
        <begin position="140"/>
        <end position="160"/>
    </location>
</feature>
<feature type="transmembrane region" description="Helical" evidence="1">
    <location>
        <begin position="166"/>
        <end position="184"/>
    </location>
</feature>
<dbReference type="EMBL" id="CABFVA020000111">
    <property type="protein sequence ID" value="VVM07749.1"/>
    <property type="molecule type" value="Genomic_DNA"/>
</dbReference>
<dbReference type="AlphaFoldDB" id="A0A5E6MDV9"/>
<organism evidence="2 3">
    <name type="scientific">Methylacidimicrobium tartarophylax</name>
    <dbReference type="NCBI Taxonomy" id="1041768"/>
    <lineage>
        <taxon>Bacteria</taxon>
        <taxon>Pseudomonadati</taxon>
        <taxon>Verrucomicrobiota</taxon>
        <taxon>Methylacidimicrobium</taxon>
    </lineage>
</organism>
<evidence type="ECO:0008006" key="4">
    <source>
        <dbReference type="Google" id="ProtNLM"/>
    </source>
</evidence>
<keyword evidence="1" id="KW-0472">Membrane</keyword>
<protein>
    <recommendedName>
        <fullName evidence="4">DUF4337 domain-containing protein</fullName>
    </recommendedName>
</protein>
<keyword evidence="1" id="KW-0812">Transmembrane</keyword>
<dbReference type="InterPro" id="IPR025570">
    <property type="entry name" value="DUF4337"/>
</dbReference>
<proteinExistence type="predicted"/>
<sequence length="186" mass="20945">MENETLEEKTREVVLDTLREAQREEKWLLYLSFSIILMAVLGTVVSSMAEEEVTKAILMRNEAVLLQDKATDAWGYFQGKALRESLYRVANQLKADPLFTQESKRYEQEKTVGKQRAEAWEREVAARLAESDRAFHRHHLLRTAGVLLQLATAVASLAALVKRKSAWVVSLAIAVGGVILFLSGSR</sequence>
<accession>A0A5E6MDV9</accession>
<evidence type="ECO:0000256" key="1">
    <source>
        <dbReference type="SAM" id="Phobius"/>
    </source>
</evidence>